<proteinExistence type="predicted"/>
<gene>
    <name evidence="1" type="ORF">CVT24_007786</name>
</gene>
<evidence type="ECO:0000313" key="2">
    <source>
        <dbReference type="Proteomes" id="UP000284842"/>
    </source>
</evidence>
<dbReference type="Gene3D" id="3.40.50.300">
    <property type="entry name" value="P-loop containing nucleotide triphosphate hydrolases"/>
    <property type="match status" value="1"/>
</dbReference>
<organism evidence="1 2">
    <name type="scientific">Panaeolus cyanescens</name>
    <dbReference type="NCBI Taxonomy" id="181874"/>
    <lineage>
        <taxon>Eukaryota</taxon>
        <taxon>Fungi</taxon>
        <taxon>Dikarya</taxon>
        <taxon>Basidiomycota</taxon>
        <taxon>Agaricomycotina</taxon>
        <taxon>Agaricomycetes</taxon>
        <taxon>Agaricomycetidae</taxon>
        <taxon>Agaricales</taxon>
        <taxon>Agaricineae</taxon>
        <taxon>Galeropsidaceae</taxon>
        <taxon>Panaeolus</taxon>
    </lineage>
</organism>
<evidence type="ECO:0000313" key="1">
    <source>
        <dbReference type="EMBL" id="PPR03638.1"/>
    </source>
</evidence>
<dbReference type="EMBL" id="NHTK01001042">
    <property type="protein sequence ID" value="PPR03638.1"/>
    <property type="molecule type" value="Genomic_DNA"/>
</dbReference>
<dbReference type="STRING" id="181874.A0A409YKT4"/>
<comment type="caution">
    <text evidence="1">The sequence shown here is derived from an EMBL/GenBank/DDBJ whole genome shotgun (WGS) entry which is preliminary data.</text>
</comment>
<dbReference type="InParanoid" id="A0A409YKT4"/>
<dbReference type="OrthoDB" id="8954335at2759"/>
<dbReference type="InterPro" id="IPR027417">
    <property type="entry name" value="P-loop_NTPase"/>
</dbReference>
<sequence length="153" mass="17375">MGGTTLKNLQMFERLCGKDCLHNVTLVTTMWDDVEEHIGTEREKQLREDYFAAMIAKQADLVRADNTPSSTQGIISTIIKNLKTLHPLELQKELVAYQMDLPNTRAGKKMYEKLEGVLQAHHAALQQHVYASLLSFSFHHLVSQQLDCCSVVY</sequence>
<reference evidence="1 2" key="1">
    <citation type="journal article" date="2018" name="Evol. Lett.">
        <title>Horizontal gene cluster transfer increased hallucinogenic mushroom diversity.</title>
        <authorList>
            <person name="Reynolds H.T."/>
            <person name="Vijayakumar V."/>
            <person name="Gluck-Thaler E."/>
            <person name="Korotkin H.B."/>
            <person name="Matheny P.B."/>
            <person name="Slot J.C."/>
        </authorList>
    </citation>
    <scope>NUCLEOTIDE SEQUENCE [LARGE SCALE GENOMIC DNA]</scope>
    <source>
        <strain evidence="1 2">2629</strain>
    </source>
</reference>
<dbReference type="Proteomes" id="UP000284842">
    <property type="component" value="Unassembled WGS sequence"/>
</dbReference>
<name>A0A409YKT4_9AGAR</name>
<keyword evidence="2" id="KW-1185">Reference proteome</keyword>
<dbReference type="AlphaFoldDB" id="A0A409YKT4"/>
<protein>
    <submittedName>
        <fullName evidence="1">Uncharacterized protein</fullName>
    </submittedName>
</protein>
<accession>A0A409YKT4</accession>